<comment type="cofactor">
    <cofactor evidence="1">
        <name>FAD</name>
        <dbReference type="ChEBI" id="CHEBI:57692"/>
    </cofactor>
</comment>
<dbReference type="AlphaFoldDB" id="A0A9P3UT52"/>
<dbReference type="GO" id="GO:0050661">
    <property type="term" value="F:NADP binding"/>
    <property type="evidence" value="ECO:0007669"/>
    <property type="project" value="InterPro"/>
</dbReference>
<dbReference type="PANTHER" id="PTHR43098">
    <property type="entry name" value="L-ORNITHINE N(5)-MONOOXYGENASE-RELATED"/>
    <property type="match status" value="1"/>
</dbReference>
<name>A0A9P3UT52_LYOSH</name>
<dbReference type="EMBL" id="BRPK01000013">
    <property type="protein sequence ID" value="GLB43225.1"/>
    <property type="molecule type" value="Genomic_DNA"/>
</dbReference>
<evidence type="ECO:0000256" key="1">
    <source>
        <dbReference type="ARBA" id="ARBA00001974"/>
    </source>
</evidence>
<keyword evidence="9" id="KW-1185">Reference proteome</keyword>
<evidence type="ECO:0000313" key="9">
    <source>
        <dbReference type="Proteomes" id="UP001063166"/>
    </source>
</evidence>
<evidence type="ECO:0000256" key="2">
    <source>
        <dbReference type="ARBA" id="ARBA00010139"/>
    </source>
</evidence>
<dbReference type="InterPro" id="IPR020946">
    <property type="entry name" value="Flavin_mOase-like"/>
</dbReference>
<evidence type="ECO:0000256" key="4">
    <source>
        <dbReference type="ARBA" id="ARBA00022827"/>
    </source>
</evidence>
<keyword evidence="7 8" id="KW-0503">Monooxygenase</keyword>
<dbReference type="SUPFAM" id="SSF51905">
    <property type="entry name" value="FAD/NAD(P)-binding domain"/>
    <property type="match status" value="2"/>
</dbReference>
<dbReference type="GO" id="GO:0050660">
    <property type="term" value="F:flavin adenine dinucleotide binding"/>
    <property type="evidence" value="ECO:0007669"/>
    <property type="project" value="InterPro"/>
</dbReference>
<evidence type="ECO:0000313" key="8">
    <source>
        <dbReference type="EMBL" id="GLB43225.1"/>
    </source>
</evidence>
<dbReference type="InterPro" id="IPR050775">
    <property type="entry name" value="FAD-binding_Monooxygenases"/>
</dbReference>
<evidence type="ECO:0000256" key="7">
    <source>
        <dbReference type="ARBA" id="ARBA00023033"/>
    </source>
</evidence>
<dbReference type="PANTHER" id="PTHR43098:SF3">
    <property type="entry name" value="L-ORNITHINE N(5)-MONOOXYGENASE-RELATED"/>
    <property type="match status" value="1"/>
</dbReference>
<keyword evidence="5" id="KW-0521">NADP</keyword>
<evidence type="ECO:0000256" key="3">
    <source>
        <dbReference type="ARBA" id="ARBA00022630"/>
    </source>
</evidence>
<protein>
    <submittedName>
        <fullName evidence="8">Cyclohexanone monooxygenase</fullName>
    </submittedName>
</protein>
<comment type="similarity">
    <text evidence="2">Belongs to the FAD-binding monooxygenase family.</text>
</comment>
<dbReference type="OrthoDB" id="66881at2759"/>
<gene>
    <name evidence="8" type="ORF">LshimejAT787_1301260</name>
</gene>
<dbReference type="GO" id="GO:0004499">
    <property type="term" value="F:N,N-dimethylaniline monooxygenase activity"/>
    <property type="evidence" value="ECO:0007669"/>
    <property type="project" value="InterPro"/>
</dbReference>
<comment type="caution">
    <text evidence="8">The sequence shown here is derived from an EMBL/GenBank/DDBJ whole genome shotgun (WGS) entry which is preliminary data.</text>
</comment>
<accession>A0A9P3UT52</accession>
<evidence type="ECO:0000256" key="6">
    <source>
        <dbReference type="ARBA" id="ARBA00023002"/>
    </source>
</evidence>
<organism evidence="8 9">
    <name type="scientific">Lyophyllum shimeji</name>
    <name type="common">Hon-shimeji</name>
    <name type="synonym">Tricholoma shimeji</name>
    <dbReference type="NCBI Taxonomy" id="47721"/>
    <lineage>
        <taxon>Eukaryota</taxon>
        <taxon>Fungi</taxon>
        <taxon>Dikarya</taxon>
        <taxon>Basidiomycota</taxon>
        <taxon>Agaricomycotina</taxon>
        <taxon>Agaricomycetes</taxon>
        <taxon>Agaricomycetidae</taxon>
        <taxon>Agaricales</taxon>
        <taxon>Tricholomatineae</taxon>
        <taxon>Lyophyllaceae</taxon>
        <taxon>Lyophyllum</taxon>
    </lineage>
</organism>
<dbReference type="Gene3D" id="3.50.50.60">
    <property type="entry name" value="FAD/NAD(P)-binding domain"/>
    <property type="match status" value="2"/>
</dbReference>
<proteinExistence type="inferred from homology"/>
<keyword evidence="3" id="KW-0285">Flavoprotein</keyword>
<reference evidence="8" key="1">
    <citation type="submission" date="2022-07" db="EMBL/GenBank/DDBJ databases">
        <title>The genome of Lyophyllum shimeji provides insight into the initial evolution of ectomycorrhizal fungal genome.</title>
        <authorList>
            <person name="Kobayashi Y."/>
            <person name="Shibata T."/>
            <person name="Hirakawa H."/>
            <person name="Shigenobu S."/>
            <person name="Nishiyama T."/>
            <person name="Yamada A."/>
            <person name="Hasebe M."/>
            <person name="Kawaguchi M."/>
        </authorList>
    </citation>
    <scope>NUCLEOTIDE SEQUENCE</scope>
    <source>
        <strain evidence="8">AT787</strain>
    </source>
</reference>
<keyword evidence="6" id="KW-0560">Oxidoreductase</keyword>
<evidence type="ECO:0000256" key="5">
    <source>
        <dbReference type="ARBA" id="ARBA00022857"/>
    </source>
</evidence>
<dbReference type="Proteomes" id="UP001063166">
    <property type="component" value="Unassembled WGS sequence"/>
</dbReference>
<dbReference type="InterPro" id="IPR036188">
    <property type="entry name" value="FAD/NAD-bd_sf"/>
</dbReference>
<keyword evidence="4" id="KW-0274">FAD</keyword>
<sequence>MSTNGHEIEQEQELDVLVVGAGFSGVYQLDKLRKAGFSAKVFEAGKNFGGTWYWNCYPGARVDSDFSIYQFSSEELWKDWNWTERFPGREELVKYFDYVDKKLDLRRDISFDTRVTAADFDTTTDRWVVSTQNGRTIRPRFLVLCTGFASKPLFPDYKSLDSFQGIMHHTAQWPQEGVDLAGKRVGVIGTGASGVQVIQETGPVAAHLTVFQRTPNLALPMFQHKLNVATQTKMKATIYPYLLRRREQTFAGFHFDVIHKSLFDISPEERYISFDDLWTKGGFHYWLGAYEDTFRDERANNEVYAFWRAKVLERVRDAEMQRKLAPEVPPHPFGVKRPCLEQQYYEVYNQPNVTLVDLQENPIVEITPKGVKTQDGVEHELDALVLATGFDAVTGSIAQIDIKGTDGSLMREKWGKGLSTYLGLTCAGYPNMFFPYGPHGPTAFCNGPTCIELQGDWIINCITHMRAQGKTRIEPTQEAEDEWTARVNEIYSTHLWSRAKSWYIGANVPGKRVQTLNFTGGIPLYTRLCRESAENGYKGFMISGKA</sequence>
<dbReference type="Pfam" id="PF00743">
    <property type="entry name" value="FMO-like"/>
    <property type="match status" value="1"/>
</dbReference>